<evidence type="ECO:0000256" key="2">
    <source>
        <dbReference type="SAM" id="Phobius"/>
    </source>
</evidence>
<organism evidence="3 4">
    <name type="scientific">Pedococcus ginsenosidimutans</name>
    <dbReference type="NCBI Taxonomy" id="490570"/>
    <lineage>
        <taxon>Bacteria</taxon>
        <taxon>Bacillati</taxon>
        <taxon>Actinomycetota</taxon>
        <taxon>Actinomycetes</taxon>
        <taxon>Micrococcales</taxon>
        <taxon>Intrasporangiaceae</taxon>
        <taxon>Pedococcus</taxon>
    </lineage>
</organism>
<accession>A0ABP8YEX5</accession>
<feature type="transmembrane region" description="Helical" evidence="2">
    <location>
        <begin position="113"/>
        <end position="132"/>
    </location>
</feature>
<feature type="compositionally biased region" description="Polar residues" evidence="1">
    <location>
        <begin position="48"/>
        <end position="64"/>
    </location>
</feature>
<comment type="caution">
    <text evidence="3">The sequence shown here is derived from an EMBL/GenBank/DDBJ whole genome shotgun (WGS) entry which is preliminary data.</text>
</comment>
<keyword evidence="2" id="KW-1133">Transmembrane helix</keyword>
<evidence type="ECO:0008006" key="5">
    <source>
        <dbReference type="Google" id="ProtNLM"/>
    </source>
</evidence>
<keyword evidence="2" id="KW-0472">Membrane</keyword>
<feature type="region of interest" description="Disordered" evidence="1">
    <location>
        <begin position="1"/>
        <end position="107"/>
    </location>
</feature>
<reference evidence="4" key="1">
    <citation type="journal article" date="2019" name="Int. J. Syst. Evol. Microbiol.">
        <title>The Global Catalogue of Microorganisms (GCM) 10K type strain sequencing project: providing services to taxonomists for standard genome sequencing and annotation.</title>
        <authorList>
            <consortium name="The Broad Institute Genomics Platform"/>
            <consortium name="The Broad Institute Genome Sequencing Center for Infectious Disease"/>
            <person name="Wu L."/>
            <person name="Ma J."/>
        </authorList>
    </citation>
    <scope>NUCLEOTIDE SEQUENCE [LARGE SCALE GENOMIC DNA]</scope>
    <source>
        <strain evidence="4">JCM 18961</strain>
    </source>
</reference>
<protein>
    <recommendedName>
        <fullName evidence="5">DUF5668 domain-containing protein</fullName>
    </recommendedName>
</protein>
<keyword evidence="4" id="KW-1185">Reference proteome</keyword>
<evidence type="ECO:0000256" key="1">
    <source>
        <dbReference type="SAM" id="MobiDB-lite"/>
    </source>
</evidence>
<gene>
    <name evidence="3" type="ORF">GCM10025782_25800</name>
</gene>
<keyword evidence="2" id="KW-0812">Transmembrane</keyword>
<dbReference type="RefSeq" id="WP_345503851.1">
    <property type="nucleotide sequence ID" value="NZ_BAABLO010000011.1"/>
</dbReference>
<dbReference type="Proteomes" id="UP001500556">
    <property type="component" value="Unassembled WGS sequence"/>
</dbReference>
<name>A0ABP8YEX5_9MICO</name>
<feature type="transmembrane region" description="Helical" evidence="2">
    <location>
        <begin position="144"/>
        <end position="165"/>
    </location>
</feature>
<evidence type="ECO:0000313" key="4">
    <source>
        <dbReference type="Proteomes" id="UP001500556"/>
    </source>
</evidence>
<proteinExistence type="predicted"/>
<dbReference type="EMBL" id="BAABLO010000011">
    <property type="protein sequence ID" value="GAA4726314.1"/>
    <property type="molecule type" value="Genomic_DNA"/>
</dbReference>
<evidence type="ECO:0000313" key="3">
    <source>
        <dbReference type="EMBL" id="GAA4726314.1"/>
    </source>
</evidence>
<sequence>MTSSNDGPVQDPHGERPDPTQELWSAGTAEQPRAADATQELAVDEATPATTGDLTPASQPTTASDPVDRGPVGSDPVGSDPFASDPVAASEPATAEPAGWPPPVPPRPTGPHLPAILLGLLCLVVAGVVLAQELGNLTIDWGNVGPLGFVAVGAVLVLLGIVGLAGSNRRNARS</sequence>